<dbReference type="PRINTS" id="PR00069">
    <property type="entry name" value="ALDKETRDTASE"/>
</dbReference>
<dbReference type="InterPro" id="IPR020471">
    <property type="entry name" value="AKR"/>
</dbReference>
<keyword evidence="1 3" id="KW-0560">Oxidoreductase</keyword>
<dbReference type="Proteomes" id="UP000033956">
    <property type="component" value="Unassembled WGS sequence"/>
</dbReference>
<accession>A0A0M2HI12</accession>
<evidence type="ECO:0000313" key="3">
    <source>
        <dbReference type="EMBL" id="KJL43951.1"/>
    </source>
</evidence>
<gene>
    <name evidence="3" type="primary">gpr_2</name>
    <name evidence="3" type="ORF">RS81_00628</name>
</gene>
<evidence type="ECO:0000313" key="4">
    <source>
        <dbReference type="Proteomes" id="UP000033956"/>
    </source>
</evidence>
<dbReference type="PROSITE" id="PS51257">
    <property type="entry name" value="PROKAR_LIPOPROTEIN"/>
    <property type="match status" value="1"/>
</dbReference>
<evidence type="ECO:0000259" key="2">
    <source>
        <dbReference type="Pfam" id="PF00248"/>
    </source>
</evidence>
<dbReference type="SUPFAM" id="SSF51430">
    <property type="entry name" value="NAD(P)-linked oxidoreductase"/>
    <property type="match status" value="1"/>
</dbReference>
<organism evidence="3 4">
    <name type="scientific">Microbacterium terrae</name>
    <dbReference type="NCBI Taxonomy" id="69369"/>
    <lineage>
        <taxon>Bacteria</taxon>
        <taxon>Bacillati</taxon>
        <taxon>Actinomycetota</taxon>
        <taxon>Actinomycetes</taxon>
        <taxon>Micrococcales</taxon>
        <taxon>Microbacteriaceae</taxon>
        <taxon>Microbacterium</taxon>
    </lineage>
</organism>
<dbReference type="STRING" id="92835.RS81_00628"/>
<dbReference type="EC" id="1.1.1.-" evidence="3"/>
<protein>
    <submittedName>
        <fullName evidence="3">L-glyceraldehyde 3-phosphate reductase</fullName>
        <ecNumber evidence="3">1.1.1.-</ecNumber>
    </submittedName>
</protein>
<comment type="caution">
    <text evidence="3">The sequence shown here is derived from an EMBL/GenBank/DDBJ whole genome shotgun (WGS) entry which is preliminary data.</text>
</comment>
<name>A0A0M2HI12_9MICO</name>
<proteinExistence type="predicted"/>
<dbReference type="Pfam" id="PF00248">
    <property type="entry name" value="Aldo_ket_red"/>
    <property type="match status" value="1"/>
</dbReference>
<dbReference type="EMBL" id="JYIZ01000034">
    <property type="protein sequence ID" value="KJL43951.1"/>
    <property type="molecule type" value="Genomic_DNA"/>
</dbReference>
<dbReference type="InterPro" id="IPR050523">
    <property type="entry name" value="AKR_Detox_Biosynth"/>
</dbReference>
<dbReference type="PATRIC" id="fig|92835.4.peg.645"/>
<dbReference type="PANTHER" id="PTHR43364:SF4">
    <property type="entry name" value="NAD(P)-LINKED OXIDOREDUCTASE SUPERFAMILY PROTEIN"/>
    <property type="match status" value="1"/>
</dbReference>
<feature type="domain" description="NADP-dependent oxidoreductase" evidence="2">
    <location>
        <begin position="24"/>
        <end position="321"/>
    </location>
</feature>
<dbReference type="GO" id="GO:0016491">
    <property type="term" value="F:oxidoreductase activity"/>
    <property type="evidence" value="ECO:0007669"/>
    <property type="project" value="UniProtKB-KW"/>
</dbReference>
<reference evidence="3 4" key="1">
    <citation type="submission" date="2015-02" db="EMBL/GenBank/DDBJ databases">
        <title>Draft genome sequences of ten Microbacterium spp. with emphasis on heavy metal contaminated environments.</title>
        <authorList>
            <person name="Corretto E."/>
        </authorList>
    </citation>
    <scope>NUCLEOTIDE SEQUENCE [LARGE SCALE GENOMIC DNA]</scope>
    <source>
        <strain evidence="3 4">DSM 12510</strain>
    </source>
</reference>
<dbReference type="PANTHER" id="PTHR43364">
    <property type="entry name" value="NADH-SPECIFIC METHYLGLYOXAL REDUCTASE-RELATED"/>
    <property type="match status" value="1"/>
</dbReference>
<keyword evidence="4" id="KW-1185">Reference proteome</keyword>
<sequence>MGRVTSTVPLRRVGASGLLVSATGLGCNNFGRPGTRTETVAGTRDVLDAAIEAGVTFLDTADMYGGDPGLSETLMGEALEGRRDQVVLATKFGHPGRDMGYPTSGAKASRAYIRRAVEGSLRRLRTDWIDLYQLHVPDNDTPIDETLDALGDLVREGKVRYIGHSNFSGWQIAEAHFTALMRHGIPFVSSQNDYSLLSRGAERNTLRAVERYGLGFFPYFPLQNGLLTGKFTRDAAPADSRIMRQRPHLYEDAPWDALEAYQAFCDERGITMLEATFGWLLSRPALSSVIAGATRPEQVQANAAAATAWTPDAADLALIDGLFPPPETAP</sequence>
<dbReference type="AlphaFoldDB" id="A0A0M2HI12"/>
<dbReference type="InterPro" id="IPR023210">
    <property type="entry name" value="NADP_OxRdtase_dom"/>
</dbReference>
<dbReference type="InterPro" id="IPR036812">
    <property type="entry name" value="NAD(P)_OxRdtase_dom_sf"/>
</dbReference>
<dbReference type="Gene3D" id="3.20.20.100">
    <property type="entry name" value="NADP-dependent oxidoreductase domain"/>
    <property type="match status" value="1"/>
</dbReference>
<dbReference type="GO" id="GO:0005829">
    <property type="term" value="C:cytosol"/>
    <property type="evidence" value="ECO:0007669"/>
    <property type="project" value="TreeGrafter"/>
</dbReference>
<evidence type="ECO:0000256" key="1">
    <source>
        <dbReference type="ARBA" id="ARBA00023002"/>
    </source>
</evidence>